<evidence type="ECO:0000313" key="2">
    <source>
        <dbReference type="EMBL" id="CAE0683402.1"/>
    </source>
</evidence>
<feature type="compositionally biased region" description="Basic residues" evidence="1">
    <location>
        <begin position="951"/>
        <end position="964"/>
    </location>
</feature>
<dbReference type="PANTHER" id="PTHR47839:SF1">
    <property type="entry name" value="DOMAIN PROTEIN, PUTATIVE (AFU_ORTHOLOGUE AFUA_6G04830)-RELATED"/>
    <property type="match status" value="1"/>
</dbReference>
<sequence length="990" mass="111343">MPATCGNERTICFPGDTYLPLQRGGIVENLHYVDLSVVGVEEANDDGKEEMEIEVLDDDEDGKGDGKLEQVDCDHLRVHPYYLQKLGVQSHPEMQLLVTRMLSEGRSSQEIVESLATGPRLNVKEIDDLKTIAFLSCVGNNNARLHAPENAFLSSKVNVKVSRYLSNVFMLSWVPSTLERKFLVRLGVSEIPKMTDLFSALSTIQQTVPTWTGARIIRHPLMEFFFKNFDKLSMSSAGKWEPKKMQFAWLLDSNGTLQRHADVLLEACPPFLPGLDPLFKKISQEAGILDKFQLKAGPCSDDVLKALVEQRLTLDNVHAALNLLGQWINTEAELKATHYRKLKQTPFLPFETPGNYVSPASVILDENSEHLRAWINLLPVQGPARLFLEECGAKALPTTTDIVNAILNRQSQLNERDVNPNHYMQVLEDIAQGYSNLSSRLKAKMKAHKMLLAHAEGPGTPLVFRRPSNCYLVDNEMFGALLKPCCVPLTVSKTVEAMCEDLGSKWLTTAVKLKGVAEGVETKKSERARQLEESIRDRAKLMIHRRDGTMLNGIKPDSVRCLQQLGVREAARIRRELIFEGRNRSLPPSVNVTDISMCALSEGFPQQSKKGSKRPVLHLLKSAELNYFDVGHQLATMLTKQSRDVEHLGTSLAQVLRHNHKQLAARGWPVERYMKRREDKKDQNLILNEDHKFLHDDGVDFEHVKAIVDFSRINPSRPVKGAVRGCRCTRSYLDADGGKSYMEEVKEDPVLSSGLKKIDLKFGKVCCYVADDTKADERERRMNGTWLDALGQFAHLLAELAKVCGVKGASIGIFVDEYTNAVAFNNGGGLYFNLGYYRQKHYGKQTAQSQPLGAWMYWYVTMCHEIAHNRHPNHNKDHEHLMESLIVELMPNFLSVIKPVANVISGAEAQTQGASRKRDNFEEQKAPVILRTRIRKRKLNEGPEAPVGPSVRRRRQPRRKSKRTSKSEPSASSSEANNSEAGFVIDLTQD</sequence>
<evidence type="ECO:0000256" key="1">
    <source>
        <dbReference type="SAM" id="MobiDB-lite"/>
    </source>
</evidence>
<feature type="compositionally biased region" description="Basic and acidic residues" evidence="1">
    <location>
        <begin position="916"/>
        <end position="925"/>
    </location>
</feature>
<dbReference type="InterPro" id="IPR022155">
    <property type="entry name" value="DUF3684"/>
</dbReference>
<reference evidence="2" key="1">
    <citation type="submission" date="2021-01" db="EMBL/GenBank/DDBJ databases">
        <authorList>
            <person name="Corre E."/>
            <person name="Pelletier E."/>
            <person name="Niang G."/>
            <person name="Scheremetjew M."/>
            <person name="Finn R."/>
            <person name="Kale V."/>
            <person name="Holt S."/>
            <person name="Cochrane G."/>
            <person name="Meng A."/>
            <person name="Brown T."/>
            <person name="Cohen L."/>
        </authorList>
    </citation>
    <scope>NUCLEOTIDE SEQUENCE</scope>
    <source>
        <strain evidence="2">CCCM811</strain>
    </source>
</reference>
<dbReference type="EMBL" id="HBIV01051155">
    <property type="protein sequence ID" value="CAE0683402.1"/>
    <property type="molecule type" value="Transcribed_RNA"/>
</dbReference>
<dbReference type="AlphaFoldDB" id="A0A7S4E125"/>
<gene>
    <name evidence="2" type="ORF">LGLO00237_LOCUS35190</name>
</gene>
<proteinExistence type="predicted"/>
<accession>A0A7S4E125</accession>
<dbReference type="PANTHER" id="PTHR47839">
    <property type="entry name" value="DOMAIN PROTEIN, PUTATIVE (AFU_ORTHOLOGUE AFUA_6G04830)-RELATED"/>
    <property type="match status" value="1"/>
</dbReference>
<feature type="region of interest" description="Disordered" evidence="1">
    <location>
        <begin position="909"/>
        <end position="990"/>
    </location>
</feature>
<dbReference type="Pfam" id="PF12449">
    <property type="entry name" value="DUF3684"/>
    <property type="match status" value="1"/>
</dbReference>
<name>A0A7S4E125_9EUKA</name>
<organism evidence="2">
    <name type="scientific">Lotharella globosa</name>
    <dbReference type="NCBI Taxonomy" id="91324"/>
    <lineage>
        <taxon>Eukaryota</taxon>
        <taxon>Sar</taxon>
        <taxon>Rhizaria</taxon>
        <taxon>Cercozoa</taxon>
        <taxon>Chlorarachniophyceae</taxon>
        <taxon>Lotharella</taxon>
    </lineage>
</organism>
<protein>
    <submittedName>
        <fullName evidence="2">Uncharacterized protein</fullName>
    </submittedName>
</protein>
<feature type="compositionally biased region" description="Low complexity" evidence="1">
    <location>
        <begin position="967"/>
        <end position="981"/>
    </location>
</feature>